<feature type="transmembrane region" description="Helical" evidence="1">
    <location>
        <begin position="81"/>
        <end position="100"/>
    </location>
</feature>
<keyword evidence="1" id="KW-1133">Transmembrane helix</keyword>
<evidence type="ECO:0000256" key="1">
    <source>
        <dbReference type="SAM" id="Phobius"/>
    </source>
</evidence>
<dbReference type="InterPro" id="IPR007359">
    <property type="entry name" value="SigmaE_reg_RseC_MucC"/>
</dbReference>
<organism evidence="2">
    <name type="scientific">marine sediment metagenome</name>
    <dbReference type="NCBI Taxonomy" id="412755"/>
    <lineage>
        <taxon>unclassified sequences</taxon>
        <taxon>metagenomes</taxon>
        <taxon>ecological metagenomes</taxon>
    </lineage>
</organism>
<evidence type="ECO:0000313" key="2">
    <source>
        <dbReference type="EMBL" id="KKN94915.1"/>
    </source>
</evidence>
<dbReference type="EMBL" id="LAZR01000074">
    <property type="protein sequence ID" value="KKN94915.1"/>
    <property type="molecule type" value="Genomic_DNA"/>
</dbReference>
<dbReference type="PANTHER" id="PTHR35867:SF1">
    <property type="entry name" value="PROTEIN RSEC"/>
    <property type="match status" value="1"/>
</dbReference>
<name>A0A0F9UP98_9ZZZZ</name>
<dbReference type="Pfam" id="PF04246">
    <property type="entry name" value="RseC_MucC"/>
    <property type="match status" value="1"/>
</dbReference>
<accession>A0A0F9UP98</accession>
<proteinExistence type="predicted"/>
<feature type="transmembrane region" description="Helical" evidence="1">
    <location>
        <begin position="106"/>
        <end position="124"/>
    </location>
</feature>
<keyword evidence="1" id="KW-0472">Membrane</keyword>
<dbReference type="AlphaFoldDB" id="A0A0F9UP98"/>
<protein>
    <submittedName>
        <fullName evidence="2">Uncharacterized protein</fullName>
    </submittedName>
</protein>
<gene>
    <name evidence="2" type="ORF">LCGC14_0182420</name>
</gene>
<sequence>MIEERGRVLSMESGAVWVTTIRSSTCGSCQAKAGCGHALLQKLGTRSSQGFVRALTEQTWQIGEEVIIGVPENAVVRSAMWAYLVPLVGLFTAALTAQALGCSEPMMILLAAVGLLAGFAVVRWHDRKVQQDPQLHPQVIARASPSVVLVSAHQEDW</sequence>
<dbReference type="InterPro" id="IPR026268">
    <property type="entry name" value="RseC"/>
</dbReference>
<reference evidence="2" key="1">
    <citation type="journal article" date="2015" name="Nature">
        <title>Complex archaea that bridge the gap between prokaryotes and eukaryotes.</title>
        <authorList>
            <person name="Spang A."/>
            <person name="Saw J.H."/>
            <person name="Jorgensen S.L."/>
            <person name="Zaremba-Niedzwiedzka K."/>
            <person name="Martijn J."/>
            <person name="Lind A.E."/>
            <person name="van Eijk R."/>
            <person name="Schleper C."/>
            <person name="Guy L."/>
            <person name="Ettema T.J."/>
        </authorList>
    </citation>
    <scope>NUCLEOTIDE SEQUENCE</scope>
</reference>
<dbReference type="PIRSF" id="PIRSF004923">
    <property type="entry name" value="RseC"/>
    <property type="match status" value="1"/>
</dbReference>
<comment type="caution">
    <text evidence="2">The sequence shown here is derived from an EMBL/GenBank/DDBJ whole genome shotgun (WGS) entry which is preliminary data.</text>
</comment>
<dbReference type="PANTHER" id="PTHR35867">
    <property type="entry name" value="PROTEIN RSEC"/>
    <property type="match status" value="1"/>
</dbReference>
<keyword evidence="1" id="KW-0812">Transmembrane</keyword>